<dbReference type="PANTHER" id="PTHR45646">
    <property type="entry name" value="SERINE/THREONINE-PROTEIN KINASE DOA-RELATED"/>
    <property type="match status" value="1"/>
</dbReference>
<dbReference type="GO" id="GO:0043484">
    <property type="term" value="P:regulation of RNA splicing"/>
    <property type="evidence" value="ECO:0007669"/>
    <property type="project" value="TreeGrafter"/>
</dbReference>
<proteinExistence type="predicted"/>
<dbReference type="AlphaFoldDB" id="R0J264"/>
<dbReference type="GO" id="GO:0005634">
    <property type="term" value="C:nucleus"/>
    <property type="evidence" value="ECO:0007669"/>
    <property type="project" value="TreeGrafter"/>
</dbReference>
<reference evidence="7 8" key="1">
    <citation type="journal article" date="2012" name="PLoS Pathog.">
        <title>Diverse lifestyles and strategies of plant pathogenesis encoded in the genomes of eighteen Dothideomycetes fungi.</title>
        <authorList>
            <person name="Ohm R.A."/>
            <person name="Feau N."/>
            <person name="Henrissat B."/>
            <person name="Schoch C.L."/>
            <person name="Horwitz B.A."/>
            <person name="Barry K.W."/>
            <person name="Condon B.J."/>
            <person name="Copeland A.C."/>
            <person name="Dhillon B."/>
            <person name="Glaser F."/>
            <person name="Hesse C.N."/>
            <person name="Kosti I."/>
            <person name="LaButti K."/>
            <person name="Lindquist E.A."/>
            <person name="Lucas S."/>
            <person name="Salamov A.A."/>
            <person name="Bradshaw R.E."/>
            <person name="Ciuffetti L."/>
            <person name="Hamelin R.C."/>
            <person name="Kema G.H.J."/>
            <person name="Lawrence C."/>
            <person name="Scott J.A."/>
            <person name="Spatafora J.W."/>
            <person name="Turgeon B.G."/>
            <person name="de Wit P.J.G.M."/>
            <person name="Zhong S."/>
            <person name="Goodwin S.B."/>
            <person name="Grigoriev I.V."/>
        </authorList>
    </citation>
    <scope>NUCLEOTIDE SEQUENCE [LARGE SCALE GENOMIC DNA]</scope>
    <source>
        <strain evidence="8">28A</strain>
    </source>
</reference>
<evidence type="ECO:0000313" key="8">
    <source>
        <dbReference type="Proteomes" id="UP000016935"/>
    </source>
</evidence>
<dbReference type="InterPro" id="IPR011009">
    <property type="entry name" value="Kinase-like_dom_sf"/>
</dbReference>
<dbReference type="GO" id="GO:0005524">
    <property type="term" value="F:ATP binding"/>
    <property type="evidence" value="ECO:0007669"/>
    <property type="project" value="UniProtKB-KW"/>
</dbReference>
<evidence type="ECO:0000256" key="2">
    <source>
        <dbReference type="ARBA" id="ARBA00022679"/>
    </source>
</evidence>
<dbReference type="Proteomes" id="UP000016935">
    <property type="component" value="Unassembled WGS sequence"/>
</dbReference>
<sequence>MNFCTTKIDLDKPFEEERLPWYSPDQFYPVRIGEILDSSYKVFGKLGYGAYPTVWLCRSIRDAGFVAIKICTQDINRSARFQRELKFYEHVSSLSTMHLCLVHPPMHMAIRELQYRDSSHRPNKLLLRWTLFNLLNALFFLHDEANVVHTSINPSNIMLTVEDKSILNDFERAEREELSLTKVIDNARIIYGSRKLRLPSNSLWGQPALYDFGEARIERSHRGLIQPELYRAPEVSFDIEWSSSVDIWNVATLIWDLFENRHLFNAVDESMESLATHHIAEMVAYLGLPLLEYMQKSEITKKVFDEQGRWKGGGGVVVPQLSLGESVSTLDRESKEQFLNFISSMLH</sequence>
<dbReference type="RefSeq" id="XP_008021710.1">
    <property type="nucleotide sequence ID" value="XM_008023519.1"/>
</dbReference>
<dbReference type="SUPFAM" id="SSF56112">
    <property type="entry name" value="Protein kinase-like (PK-like)"/>
    <property type="match status" value="1"/>
</dbReference>
<reference evidence="7 8" key="2">
    <citation type="journal article" date="2013" name="PLoS Genet.">
        <title>Comparative genome structure, secondary metabolite, and effector coding capacity across Cochliobolus pathogens.</title>
        <authorList>
            <person name="Condon B.J."/>
            <person name="Leng Y."/>
            <person name="Wu D."/>
            <person name="Bushley K.E."/>
            <person name="Ohm R.A."/>
            <person name="Otillar R."/>
            <person name="Martin J."/>
            <person name="Schackwitz W."/>
            <person name="Grimwood J."/>
            <person name="MohdZainudin N."/>
            <person name="Xue C."/>
            <person name="Wang R."/>
            <person name="Manning V.A."/>
            <person name="Dhillon B."/>
            <person name="Tu Z.J."/>
            <person name="Steffenson B.J."/>
            <person name="Salamov A."/>
            <person name="Sun H."/>
            <person name="Lowry S."/>
            <person name="LaButti K."/>
            <person name="Han J."/>
            <person name="Copeland A."/>
            <person name="Lindquist E."/>
            <person name="Barry K."/>
            <person name="Schmutz J."/>
            <person name="Baker S.E."/>
            <person name="Ciuffetti L.M."/>
            <person name="Grigoriev I.V."/>
            <person name="Zhong S."/>
            <person name="Turgeon B.G."/>
        </authorList>
    </citation>
    <scope>NUCLEOTIDE SEQUENCE [LARGE SCALE GENOMIC DNA]</scope>
    <source>
        <strain evidence="8">28A</strain>
    </source>
</reference>
<gene>
    <name evidence="7" type="ORF">SETTUDRAFT_158518</name>
</gene>
<dbReference type="GeneID" id="19397830"/>
<feature type="domain" description="Protein kinase" evidence="6">
    <location>
        <begin position="40"/>
        <end position="347"/>
    </location>
</feature>
<keyword evidence="2" id="KW-0808">Transferase</keyword>
<evidence type="ECO:0000313" key="7">
    <source>
        <dbReference type="EMBL" id="EOA91045.1"/>
    </source>
</evidence>
<dbReference type="InterPro" id="IPR051175">
    <property type="entry name" value="CLK_kinases"/>
</dbReference>
<dbReference type="HOGENOM" id="CLU_000288_81_1_1"/>
<dbReference type="Gene3D" id="1.10.510.10">
    <property type="entry name" value="Transferase(Phosphotransferase) domain 1"/>
    <property type="match status" value="1"/>
</dbReference>
<dbReference type="PANTHER" id="PTHR45646:SF11">
    <property type="entry name" value="SERINE_THREONINE-PROTEIN KINASE DOA"/>
    <property type="match status" value="1"/>
</dbReference>
<name>R0J264_EXST2</name>
<keyword evidence="1" id="KW-0723">Serine/threonine-protein kinase</keyword>
<dbReference type="GO" id="GO:0004674">
    <property type="term" value="F:protein serine/threonine kinase activity"/>
    <property type="evidence" value="ECO:0007669"/>
    <property type="project" value="UniProtKB-KW"/>
</dbReference>
<evidence type="ECO:0000256" key="5">
    <source>
        <dbReference type="ARBA" id="ARBA00022840"/>
    </source>
</evidence>
<dbReference type="Gene3D" id="3.30.200.20">
    <property type="entry name" value="Phosphorylase Kinase, domain 1"/>
    <property type="match status" value="1"/>
</dbReference>
<dbReference type="OrthoDB" id="5979581at2759"/>
<evidence type="ECO:0000256" key="4">
    <source>
        <dbReference type="ARBA" id="ARBA00022777"/>
    </source>
</evidence>
<keyword evidence="3" id="KW-0547">Nucleotide-binding</keyword>
<dbReference type="EMBL" id="KB908482">
    <property type="protein sequence ID" value="EOA91045.1"/>
    <property type="molecule type" value="Genomic_DNA"/>
</dbReference>
<dbReference type="eggNOG" id="KOG1290">
    <property type="taxonomic scope" value="Eukaryota"/>
</dbReference>
<evidence type="ECO:0000256" key="3">
    <source>
        <dbReference type="ARBA" id="ARBA00022741"/>
    </source>
</evidence>
<dbReference type="SMART" id="SM00220">
    <property type="entry name" value="S_TKc"/>
    <property type="match status" value="1"/>
</dbReference>
<dbReference type="STRING" id="671987.R0J264"/>
<dbReference type="InterPro" id="IPR000719">
    <property type="entry name" value="Prot_kinase_dom"/>
</dbReference>
<evidence type="ECO:0000259" key="6">
    <source>
        <dbReference type="PROSITE" id="PS50011"/>
    </source>
</evidence>
<keyword evidence="4" id="KW-0418">Kinase</keyword>
<dbReference type="PROSITE" id="PS50011">
    <property type="entry name" value="PROTEIN_KINASE_DOM"/>
    <property type="match status" value="1"/>
</dbReference>
<keyword evidence="8" id="KW-1185">Reference proteome</keyword>
<keyword evidence="5" id="KW-0067">ATP-binding</keyword>
<accession>R0J264</accession>
<evidence type="ECO:0000256" key="1">
    <source>
        <dbReference type="ARBA" id="ARBA00022527"/>
    </source>
</evidence>
<organism evidence="7 8">
    <name type="scientific">Exserohilum turcicum (strain 28A)</name>
    <name type="common">Northern leaf blight fungus</name>
    <name type="synonym">Setosphaeria turcica</name>
    <dbReference type="NCBI Taxonomy" id="671987"/>
    <lineage>
        <taxon>Eukaryota</taxon>
        <taxon>Fungi</taxon>
        <taxon>Dikarya</taxon>
        <taxon>Ascomycota</taxon>
        <taxon>Pezizomycotina</taxon>
        <taxon>Dothideomycetes</taxon>
        <taxon>Pleosporomycetidae</taxon>
        <taxon>Pleosporales</taxon>
        <taxon>Pleosporineae</taxon>
        <taxon>Pleosporaceae</taxon>
        <taxon>Exserohilum</taxon>
    </lineage>
</organism>
<protein>
    <recommendedName>
        <fullName evidence="6">Protein kinase domain-containing protein</fullName>
    </recommendedName>
</protein>